<dbReference type="Proteomes" id="UP001497382">
    <property type="component" value="Unassembled WGS sequence"/>
</dbReference>
<name>A0AAV1YTQ3_9ARAC</name>
<accession>A0AAV1YTQ3</accession>
<protein>
    <submittedName>
        <fullName evidence="1">Uncharacterized protein</fullName>
    </submittedName>
</protein>
<dbReference type="EMBL" id="CAXIEN010000004">
    <property type="protein sequence ID" value="CAL1262224.1"/>
    <property type="molecule type" value="Genomic_DNA"/>
</dbReference>
<organism evidence="1 2">
    <name type="scientific">Larinioides sclopetarius</name>
    <dbReference type="NCBI Taxonomy" id="280406"/>
    <lineage>
        <taxon>Eukaryota</taxon>
        <taxon>Metazoa</taxon>
        <taxon>Ecdysozoa</taxon>
        <taxon>Arthropoda</taxon>
        <taxon>Chelicerata</taxon>
        <taxon>Arachnida</taxon>
        <taxon>Araneae</taxon>
        <taxon>Araneomorphae</taxon>
        <taxon>Entelegynae</taxon>
        <taxon>Araneoidea</taxon>
        <taxon>Araneidae</taxon>
        <taxon>Larinioides</taxon>
    </lineage>
</organism>
<reference evidence="1 2" key="1">
    <citation type="submission" date="2024-04" db="EMBL/GenBank/DDBJ databases">
        <authorList>
            <person name="Rising A."/>
            <person name="Reimegard J."/>
            <person name="Sonavane S."/>
            <person name="Akerstrom W."/>
            <person name="Nylinder S."/>
            <person name="Hedman E."/>
            <person name="Kallberg Y."/>
        </authorList>
    </citation>
    <scope>NUCLEOTIDE SEQUENCE [LARGE SCALE GENOMIC DNA]</scope>
</reference>
<gene>
    <name evidence="1" type="ORF">LARSCL_LOCUS873</name>
</gene>
<evidence type="ECO:0000313" key="2">
    <source>
        <dbReference type="Proteomes" id="UP001497382"/>
    </source>
</evidence>
<keyword evidence="2" id="KW-1185">Reference proteome</keyword>
<comment type="caution">
    <text evidence="1">The sequence shown here is derived from an EMBL/GenBank/DDBJ whole genome shotgun (WGS) entry which is preliminary data.</text>
</comment>
<dbReference type="AlphaFoldDB" id="A0AAV1YTQ3"/>
<evidence type="ECO:0000313" key="1">
    <source>
        <dbReference type="EMBL" id="CAL1262224.1"/>
    </source>
</evidence>
<sequence length="67" mass="7536">MTLRVSSSAVKTNQWVPPKKSHVGVFDVTCISYAEKENFCLLSLANPSQFYIEDAVLMLLSSHAERF</sequence>
<proteinExistence type="predicted"/>